<dbReference type="Proteomes" id="UP000092213">
    <property type="component" value="Chromosome"/>
</dbReference>
<evidence type="ECO:0000313" key="4">
    <source>
        <dbReference type="EMBL" id="ANN70619.1"/>
    </source>
</evidence>
<dbReference type="Pfam" id="PF11804">
    <property type="entry name" value="DUF3325"/>
    <property type="match status" value="1"/>
</dbReference>
<feature type="chain" id="PRO_5008258336" description="DUF3325 domain-containing protein" evidence="2">
    <location>
        <begin position="21"/>
        <end position="91"/>
    </location>
</feature>
<evidence type="ECO:0000313" key="3">
    <source>
        <dbReference type="EMBL" id="ANN65592.1"/>
    </source>
</evidence>
<dbReference type="EMBL" id="CP016170">
    <property type="protein sequence ID" value="ANN65592.1"/>
    <property type="molecule type" value="Genomic_DNA"/>
</dbReference>
<evidence type="ECO:0000313" key="6">
    <source>
        <dbReference type="Proteomes" id="UP000092213"/>
    </source>
</evidence>
<protein>
    <recommendedName>
        <fullName evidence="7">DUF3325 domain-containing protein</fullName>
    </recommendedName>
</protein>
<organism evidence="4 6">
    <name type="scientific">Bordetella bronchialis</name>
    <dbReference type="NCBI Taxonomy" id="463025"/>
    <lineage>
        <taxon>Bacteria</taxon>
        <taxon>Pseudomonadati</taxon>
        <taxon>Pseudomonadota</taxon>
        <taxon>Betaproteobacteria</taxon>
        <taxon>Burkholderiales</taxon>
        <taxon>Alcaligenaceae</taxon>
        <taxon>Bordetella</taxon>
    </lineage>
</organism>
<evidence type="ECO:0000313" key="5">
    <source>
        <dbReference type="Proteomes" id="UP000091897"/>
    </source>
</evidence>
<accession>A0A193FU96</accession>
<gene>
    <name evidence="3" type="ORF">BAU06_04135</name>
    <name evidence="4" type="ORF">BAU08_04095</name>
</gene>
<keyword evidence="1" id="KW-0812">Transmembrane</keyword>
<feature type="transmembrane region" description="Helical" evidence="1">
    <location>
        <begin position="74"/>
        <end position="90"/>
    </location>
</feature>
<dbReference type="KEGG" id="bbro:BAU06_04135"/>
<dbReference type="Proteomes" id="UP000091897">
    <property type="component" value="Chromosome"/>
</dbReference>
<dbReference type="InterPro" id="IPR021762">
    <property type="entry name" value="DUF3325"/>
</dbReference>
<dbReference type="STRING" id="463025.BAU08_04095"/>
<evidence type="ECO:0000256" key="1">
    <source>
        <dbReference type="SAM" id="Phobius"/>
    </source>
</evidence>
<keyword evidence="5" id="KW-1185">Reference proteome</keyword>
<name>A0A193FU96_9BORD</name>
<feature type="signal peptide" evidence="2">
    <location>
        <begin position="1"/>
        <end position="20"/>
    </location>
</feature>
<evidence type="ECO:0008006" key="7">
    <source>
        <dbReference type="Google" id="ProtNLM"/>
    </source>
</evidence>
<proteinExistence type="predicted"/>
<dbReference type="EMBL" id="CP016171">
    <property type="protein sequence ID" value="ANN70619.1"/>
    <property type="molecule type" value="Genomic_DNA"/>
</dbReference>
<reference evidence="5 6" key="1">
    <citation type="submission" date="2016-06" db="EMBL/GenBank/DDBJ databases">
        <title>Complete genome sequences of Bordetella bronchialis and Bordetella flabilis.</title>
        <authorList>
            <person name="LiPuma J.J."/>
            <person name="Spilker T."/>
        </authorList>
    </citation>
    <scope>NUCLEOTIDE SEQUENCE [LARGE SCALE GENOMIC DNA]</scope>
    <source>
        <strain evidence="4 6">AU17976</strain>
        <strain evidence="3 5">AU3182</strain>
    </source>
</reference>
<dbReference type="AlphaFoldDB" id="A0A193FU96"/>
<feature type="transmembrane region" description="Helical" evidence="1">
    <location>
        <begin position="44"/>
        <end position="67"/>
    </location>
</feature>
<keyword evidence="1" id="KW-0472">Membrane</keyword>
<keyword evidence="2" id="KW-0732">Signal</keyword>
<dbReference type="RefSeq" id="WP_066344644.1">
    <property type="nucleotide sequence ID" value="NZ_CBCSFJ010000009.1"/>
</dbReference>
<keyword evidence="1" id="KW-1133">Transmembrane helix</keyword>
<dbReference type="OrthoDB" id="8641981at2"/>
<evidence type="ECO:0000256" key="2">
    <source>
        <dbReference type="SAM" id="SignalP"/>
    </source>
</evidence>
<sequence length="91" mass="9694">MMHLLVLLCCLAGFLSLALATERQQEALFGRILSGGRSHGLRWTGWGFLAVALWIVVAAQGWGLGLVSYSGHTSLAAGLVYLGLIVRARLG</sequence>